<proteinExistence type="inferred from homology"/>
<dbReference type="NCBIfam" id="TIGR00945">
    <property type="entry name" value="tatC"/>
    <property type="match status" value="1"/>
</dbReference>
<comment type="subcellular location">
    <subcellularLocation>
        <location evidence="1">Membrane</location>
        <topology evidence="1">Multi-pass membrane protein</topology>
    </subcellularLocation>
</comment>
<comment type="similarity">
    <text evidence="2">Belongs to the TatC family.</text>
</comment>
<comment type="caution">
    <text evidence="8">The sequence shown here is derived from an EMBL/GenBank/DDBJ whole genome shotgun (WGS) entry which is preliminary data.</text>
</comment>
<dbReference type="GO" id="GO:0033281">
    <property type="term" value="C:TAT protein transport complex"/>
    <property type="evidence" value="ECO:0000318"/>
    <property type="project" value="GO_Central"/>
</dbReference>
<dbReference type="InterPro" id="IPR002033">
    <property type="entry name" value="TatC"/>
</dbReference>
<feature type="region of interest" description="Disordered" evidence="6">
    <location>
        <begin position="51"/>
        <end position="82"/>
    </location>
</feature>
<dbReference type="EMBL" id="LFYR01001352">
    <property type="protein sequence ID" value="KMZ62463.1"/>
    <property type="molecule type" value="Genomic_DNA"/>
</dbReference>
<dbReference type="GO" id="GO:0043953">
    <property type="term" value="P:protein transport by the Tat complex"/>
    <property type="evidence" value="ECO:0000318"/>
    <property type="project" value="GO_Central"/>
</dbReference>
<sequence length="355" mass="38682">MGTAAAGAAVFFHPQLSFPIRRNTPTSSSYKPFSSLPQSCRNRIVLCSATSSSGNLREQEEEDEEGEGGEDDKLKKQKQKQVPVVANTLQDELPEKPVVSNEDDNKSPVYDFLYPSKDLLPDDKDMSITDILEELRQRVFISVVAVGLAMLGCFAFSKDLIVLLEAPVTVQGVRFLQLSPGEFFFTTLKVAGYSGLLLGSPVILYQIIAFALPGLTQSERKFLGPIVFGSSILFFVGVTFSYIVLSPAALNFFVNYAEGAVESYWSIDQYFDFVLVLMFSTGLSFQVPVIQLLLGQVGLVTGDKMLSVWRYVVVGAVVAAAVLTPSTDPLTQVLLAGPLMGLYLGGAWMVKLIGK</sequence>
<dbReference type="PANTHER" id="PTHR30371:SF0">
    <property type="entry name" value="SEC-INDEPENDENT PROTEIN TRANSLOCASE PROTEIN TATC, CHLOROPLASTIC-RELATED"/>
    <property type="match status" value="1"/>
</dbReference>
<reference evidence="9" key="1">
    <citation type="journal article" date="2016" name="Nature">
        <title>The genome of the seagrass Zostera marina reveals angiosperm adaptation to the sea.</title>
        <authorList>
            <person name="Olsen J.L."/>
            <person name="Rouze P."/>
            <person name="Verhelst B."/>
            <person name="Lin Y.-C."/>
            <person name="Bayer T."/>
            <person name="Collen J."/>
            <person name="Dattolo E."/>
            <person name="De Paoli E."/>
            <person name="Dittami S."/>
            <person name="Maumus F."/>
            <person name="Michel G."/>
            <person name="Kersting A."/>
            <person name="Lauritano C."/>
            <person name="Lohaus R."/>
            <person name="Toepel M."/>
            <person name="Tonon T."/>
            <person name="Vanneste K."/>
            <person name="Amirebrahimi M."/>
            <person name="Brakel J."/>
            <person name="Bostroem C."/>
            <person name="Chovatia M."/>
            <person name="Grimwood J."/>
            <person name="Jenkins J.W."/>
            <person name="Jueterbock A."/>
            <person name="Mraz A."/>
            <person name="Stam W.T."/>
            <person name="Tice H."/>
            <person name="Bornberg-Bauer E."/>
            <person name="Green P.J."/>
            <person name="Pearson G.A."/>
            <person name="Procaccini G."/>
            <person name="Duarte C.M."/>
            <person name="Schmutz J."/>
            <person name="Reusch T.B.H."/>
            <person name="Van de Peer Y."/>
        </authorList>
    </citation>
    <scope>NUCLEOTIDE SEQUENCE [LARGE SCALE GENOMIC DNA]</scope>
    <source>
        <strain evidence="9">cv. Finnish</strain>
    </source>
</reference>
<dbReference type="InterPro" id="IPR019820">
    <property type="entry name" value="Sec-indep_translocase_CS"/>
</dbReference>
<evidence type="ECO:0000256" key="6">
    <source>
        <dbReference type="SAM" id="MobiDB-lite"/>
    </source>
</evidence>
<gene>
    <name evidence="8" type="ORF">ZOSMA_460G00060</name>
</gene>
<evidence type="ECO:0000256" key="1">
    <source>
        <dbReference type="ARBA" id="ARBA00004141"/>
    </source>
</evidence>
<protein>
    <submittedName>
        <fullName evidence="8">Putative Sec-independent protein translocase protein tatC</fullName>
    </submittedName>
</protein>
<dbReference type="GO" id="GO:0009977">
    <property type="term" value="F:proton motive force dependent protein transmembrane transporter activity"/>
    <property type="evidence" value="ECO:0000318"/>
    <property type="project" value="GO_Central"/>
</dbReference>
<dbReference type="AlphaFoldDB" id="A0A0K9P0F3"/>
<feature type="transmembrane region" description="Helical" evidence="7">
    <location>
        <begin position="330"/>
        <end position="350"/>
    </location>
</feature>
<feature type="transmembrane region" description="Helical" evidence="7">
    <location>
        <begin position="306"/>
        <end position="324"/>
    </location>
</feature>
<dbReference type="Pfam" id="PF00902">
    <property type="entry name" value="TatC"/>
    <property type="match status" value="1"/>
</dbReference>
<dbReference type="Proteomes" id="UP000036987">
    <property type="component" value="Unassembled WGS sequence"/>
</dbReference>
<name>A0A0K9P0F3_ZOSMR</name>
<feature type="transmembrane region" description="Helical" evidence="7">
    <location>
        <begin position="222"/>
        <end position="245"/>
    </location>
</feature>
<keyword evidence="5 7" id="KW-0472">Membrane</keyword>
<dbReference type="OrthoDB" id="36838at2759"/>
<feature type="transmembrane region" description="Helical" evidence="7">
    <location>
        <begin position="190"/>
        <end position="215"/>
    </location>
</feature>
<keyword evidence="9" id="KW-1185">Reference proteome</keyword>
<dbReference type="PRINTS" id="PR01840">
    <property type="entry name" value="TATCFAMILY"/>
</dbReference>
<evidence type="ECO:0000256" key="3">
    <source>
        <dbReference type="ARBA" id="ARBA00022692"/>
    </source>
</evidence>
<feature type="compositionally biased region" description="Acidic residues" evidence="6">
    <location>
        <begin position="59"/>
        <end position="70"/>
    </location>
</feature>
<evidence type="ECO:0000256" key="7">
    <source>
        <dbReference type="SAM" id="Phobius"/>
    </source>
</evidence>
<dbReference type="HAMAP" id="MF_00902">
    <property type="entry name" value="TatC"/>
    <property type="match status" value="1"/>
</dbReference>
<evidence type="ECO:0000256" key="2">
    <source>
        <dbReference type="ARBA" id="ARBA00008882"/>
    </source>
</evidence>
<keyword evidence="3 7" id="KW-0812">Transmembrane</keyword>
<feature type="transmembrane region" description="Helical" evidence="7">
    <location>
        <begin position="139"/>
        <end position="157"/>
    </location>
</feature>
<accession>A0A0K9P0F3</accession>
<dbReference type="STRING" id="29655.A0A0K9P0F3"/>
<keyword evidence="4 7" id="KW-1133">Transmembrane helix</keyword>
<evidence type="ECO:0000313" key="9">
    <source>
        <dbReference type="Proteomes" id="UP000036987"/>
    </source>
</evidence>
<dbReference type="OMA" id="YRRYAYF"/>
<dbReference type="GO" id="GO:0065002">
    <property type="term" value="P:intracellular protein transmembrane transport"/>
    <property type="evidence" value="ECO:0000318"/>
    <property type="project" value="GO_Central"/>
</dbReference>
<dbReference type="PROSITE" id="PS01218">
    <property type="entry name" value="TATC"/>
    <property type="match status" value="1"/>
</dbReference>
<feature type="transmembrane region" description="Helical" evidence="7">
    <location>
        <begin position="273"/>
        <end position="294"/>
    </location>
</feature>
<evidence type="ECO:0000256" key="5">
    <source>
        <dbReference type="ARBA" id="ARBA00023136"/>
    </source>
</evidence>
<organism evidence="8 9">
    <name type="scientific">Zostera marina</name>
    <name type="common">Eelgrass</name>
    <dbReference type="NCBI Taxonomy" id="29655"/>
    <lineage>
        <taxon>Eukaryota</taxon>
        <taxon>Viridiplantae</taxon>
        <taxon>Streptophyta</taxon>
        <taxon>Embryophyta</taxon>
        <taxon>Tracheophyta</taxon>
        <taxon>Spermatophyta</taxon>
        <taxon>Magnoliopsida</taxon>
        <taxon>Liliopsida</taxon>
        <taxon>Zosteraceae</taxon>
        <taxon>Zostera</taxon>
    </lineage>
</organism>
<dbReference type="PANTHER" id="PTHR30371">
    <property type="entry name" value="SEC-INDEPENDENT PROTEIN TRANSLOCASE PROTEIN TATC"/>
    <property type="match status" value="1"/>
</dbReference>
<evidence type="ECO:0000313" key="8">
    <source>
        <dbReference type="EMBL" id="KMZ62463.1"/>
    </source>
</evidence>
<evidence type="ECO:0000256" key="4">
    <source>
        <dbReference type="ARBA" id="ARBA00022989"/>
    </source>
</evidence>